<keyword evidence="3" id="KW-1185">Reference proteome</keyword>
<feature type="signal peptide" evidence="1">
    <location>
        <begin position="1"/>
        <end position="22"/>
    </location>
</feature>
<dbReference type="SUPFAM" id="SSF51905">
    <property type="entry name" value="FAD/NAD(P)-binding domain"/>
    <property type="match status" value="1"/>
</dbReference>
<dbReference type="Proteomes" id="UP000829685">
    <property type="component" value="Unassembled WGS sequence"/>
</dbReference>
<evidence type="ECO:0000313" key="2">
    <source>
        <dbReference type="EMBL" id="KAI1860495.1"/>
    </source>
</evidence>
<dbReference type="InterPro" id="IPR036188">
    <property type="entry name" value="FAD/NAD-bd_sf"/>
</dbReference>
<sequence length="473" mass="52105">MVPHLICSILCGLSTFVIPVLCRDFPSTATNPTQYDPKDVIKRDVIVVGGGSTGTYSSIRLRDHGKSIIVVEKKATLGGHAEAWIDPSTGTAIDIGVIVFAYSETVDNYFARFNLSLAPLSDTGPSIYADFSTGQMVDFVPPSQEAVGAALAVYKSHLDKYPALQDGFNLSYPVDPELLISFGDFVAKYGLQDMIPLVFTVNQGASPLLNISMLYTFKYLNAEVVEQLERGFRTTEHHSTTELYHKAAEFLGPDVLFNSTVLEVDRSCPDEVRVAVQTPTGPKLVIAKKLLSTIPPMLENLQEYDLSEDEKDLFGQFFANGYYTGILKNTNLNISISAAEPDQPYNVPEIPGLYSLMALPISGGITSIKYGRPTVLPNEQIQADIVASIQRYQKENGVPVTEPEWLVFSSHSPFNLMVSNDAIAAGFYQKLYSLQGERNTFYNGAAWQTQDSSVLWKFTDDYIIPNILASLKK</sequence>
<keyword evidence="1" id="KW-0732">Signal</keyword>
<accession>A0A9Q0AKV8</accession>
<dbReference type="Gene3D" id="1.10.405.20">
    <property type="match status" value="1"/>
</dbReference>
<proteinExistence type="predicted"/>
<dbReference type="AlphaFoldDB" id="A0A9Q0AKV8"/>
<dbReference type="Gene3D" id="3.30.70.1990">
    <property type="match status" value="1"/>
</dbReference>
<evidence type="ECO:0000313" key="3">
    <source>
        <dbReference type="Proteomes" id="UP000829685"/>
    </source>
</evidence>
<comment type="caution">
    <text evidence="2">The sequence shown here is derived from an EMBL/GenBank/DDBJ whole genome shotgun (WGS) entry which is preliminary data.</text>
</comment>
<reference evidence="2" key="1">
    <citation type="submission" date="2021-03" db="EMBL/GenBank/DDBJ databases">
        <title>Revisited historic fungal species revealed as producer of novel bioactive compounds through whole genome sequencing and comparative genomics.</title>
        <authorList>
            <person name="Vignolle G.A."/>
            <person name="Hochenegger N."/>
            <person name="Mach R.L."/>
            <person name="Mach-Aigner A.R."/>
            <person name="Javad Rahimi M."/>
            <person name="Salim K.A."/>
            <person name="Chan C.M."/>
            <person name="Lim L.B.L."/>
            <person name="Cai F."/>
            <person name="Druzhinina I.S."/>
            <person name="U'Ren J.M."/>
            <person name="Derntl C."/>
        </authorList>
    </citation>
    <scope>NUCLEOTIDE SEQUENCE</scope>
    <source>
        <strain evidence="2">TUCIM 5799</strain>
    </source>
</reference>
<protein>
    <submittedName>
        <fullName evidence="2">Uncharacterized protein</fullName>
    </submittedName>
</protein>
<dbReference type="Pfam" id="PF13450">
    <property type="entry name" value="NAD_binding_8"/>
    <property type="match status" value="1"/>
</dbReference>
<dbReference type="Gene3D" id="3.50.50.60">
    <property type="entry name" value="FAD/NAD(P)-binding domain"/>
    <property type="match status" value="1"/>
</dbReference>
<feature type="chain" id="PRO_5040441539" evidence="1">
    <location>
        <begin position="23"/>
        <end position="473"/>
    </location>
</feature>
<organism evidence="2 3">
    <name type="scientific">Neoarthrinium moseri</name>
    <dbReference type="NCBI Taxonomy" id="1658444"/>
    <lineage>
        <taxon>Eukaryota</taxon>
        <taxon>Fungi</taxon>
        <taxon>Dikarya</taxon>
        <taxon>Ascomycota</taxon>
        <taxon>Pezizomycotina</taxon>
        <taxon>Sordariomycetes</taxon>
        <taxon>Xylariomycetidae</taxon>
        <taxon>Amphisphaeriales</taxon>
        <taxon>Apiosporaceae</taxon>
        <taxon>Neoarthrinium</taxon>
    </lineage>
</organism>
<gene>
    <name evidence="2" type="ORF">JX265_009894</name>
</gene>
<evidence type="ECO:0000256" key="1">
    <source>
        <dbReference type="SAM" id="SignalP"/>
    </source>
</evidence>
<name>A0A9Q0AKV8_9PEZI</name>
<dbReference type="EMBL" id="JAFIMR010000031">
    <property type="protein sequence ID" value="KAI1860495.1"/>
    <property type="molecule type" value="Genomic_DNA"/>
</dbReference>